<dbReference type="InterPro" id="IPR019863">
    <property type="entry name" value="Motility-assoc_ABC-rel_GldG"/>
</dbReference>
<dbReference type="RefSeq" id="WP_338394076.1">
    <property type="nucleotide sequence ID" value="NZ_AP025314.1"/>
</dbReference>
<reference evidence="4 5" key="1">
    <citation type="submission" date="2021-12" db="EMBL/GenBank/DDBJ databases">
        <title>Genome sequencing of bacteria with rrn-lacking chromosome and rrn-plasmid.</title>
        <authorList>
            <person name="Anda M."/>
            <person name="Iwasaki W."/>
        </authorList>
    </citation>
    <scope>NUCLEOTIDE SEQUENCE [LARGE SCALE GENOMIC DNA]</scope>
    <source>
        <strain evidence="4 5">DSM 100852</strain>
    </source>
</reference>
<feature type="transmembrane region" description="Helical" evidence="1">
    <location>
        <begin position="529"/>
        <end position="552"/>
    </location>
</feature>
<sequence length="566" mass="62633">MVNFHTKRIEDLLKAGIGLLVLLALNLSLSGHFFRVDLTEEGRYTISKPTVKMLGKLEEPVFVEVFLDGDLPAGFKRLQNSVKETLDEFEAYSGHKVQYRFTDPTKGRTPRSVNETQRKLTSLGVPSTRIHENKEGKKTTRVAFPGAVINYKGQETGISLLKGSTSGSSQESLNQSIENVEYEIASAIQDLASGDKKRIAYLTGNGQPTGPETEGIRNLLQKNYSLSFVDPALEPLAGYDAIVMVKPDQAFSEKSLFNIDQYIMRGGNALFMLDKVSVNFDSVRQSKALVFPTELGIERLLFRYGVRLNDDLAQDLTSLKTPVVVSEVSGKPQISLINWPFLPLVNRMPKHVVTRNLDGIATKFAGTLDTVKTKGIWKTALLSTSANARKLKAPIDVSMEALSRDYDPKKFTDGPLNLAYLLEGKFRSAFAGRFAPVGADDRNRLDKSEGAKLIVVADGDIALNALEPRDKTPLDLGFDPYMKQTFANADFIRNATAFLADGNGLITARNKRVKIRPLDTVKVREQRTLWQTLNIGGPLLLLALFGTGAYLIRKKRFTGHSDSLEQ</sequence>
<evidence type="ECO:0000313" key="4">
    <source>
        <dbReference type="EMBL" id="BDD08842.1"/>
    </source>
</evidence>
<keyword evidence="1" id="KW-1133">Transmembrane helix</keyword>
<evidence type="ECO:0000259" key="2">
    <source>
        <dbReference type="Pfam" id="PF09822"/>
    </source>
</evidence>
<dbReference type="AlphaFoldDB" id="A0AAU9CTT7"/>
<dbReference type="Pfam" id="PF23357">
    <property type="entry name" value="DUF7088"/>
    <property type="match status" value="1"/>
</dbReference>
<name>A0AAU9CTT7_9BACT</name>
<dbReference type="Proteomes" id="UP001348817">
    <property type="component" value="Chromosome"/>
</dbReference>
<evidence type="ECO:0000256" key="1">
    <source>
        <dbReference type="SAM" id="Phobius"/>
    </source>
</evidence>
<dbReference type="KEGG" id="fax:FUAX_12740"/>
<organism evidence="4 5">
    <name type="scientific">Fulvitalea axinellae</name>
    <dbReference type="NCBI Taxonomy" id="1182444"/>
    <lineage>
        <taxon>Bacteria</taxon>
        <taxon>Pseudomonadati</taxon>
        <taxon>Bacteroidota</taxon>
        <taxon>Cytophagia</taxon>
        <taxon>Cytophagales</taxon>
        <taxon>Persicobacteraceae</taxon>
        <taxon>Fulvitalea</taxon>
    </lineage>
</organism>
<keyword evidence="1" id="KW-0472">Membrane</keyword>
<proteinExistence type="predicted"/>
<feature type="domain" description="DUF7088" evidence="3">
    <location>
        <begin position="40"/>
        <end position="149"/>
    </location>
</feature>
<evidence type="ECO:0000313" key="5">
    <source>
        <dbReference type="Proteomes" id="UP001348817"/>
    </source>
</evidence>
<dbReference type="EMBL" id="AP025314">
    <property type="protein sequence ID" value="BDD08842.1"/>
    <property type="molecule type" value="Genomic_DNA"/>
</dbReference>
<dbReference type="InterPro" id="IPR019196">
    <property type="entry name" value="ABC_transp_unknown"/>
</dbReference>
<feature type="domain" description="ABC-type uncharacterised transport system" evidence="2">
    <location>
        <begin position="196"/>
        <end position="495"/>
    </location>
</feature>
<protein>
    <submittedName>
        <fullName evidence="4">Gliding motility-associated ABC transporter substrate-binding protein GldG</fullName>
    </submittedName>
</protein>
<accession>A0AAU9CTT7</accession>
<evidence type="ECO:0000259" key="3">
    <source>
        <dbReference type="Pfam" id="PF23357"/>
    </source>
</evidence>
<keyword evidence="1" id="KW-0812">Transmembrane</keyword>
<dbReference type="NCBIfam" id="TIGR03521">
    <property type="entry name" value="GldG"/>
    <property type="match status" value="1"/>
</dbReference>
<keyword evidence="5" id="KW-1185">Reference proteome</keyword>
<dbReference type="InterPro" id="IPR055396">
    <property type="entry name" value="DUF7088"/>
</dbReference>
<dbReference type="Pfam" id="PF09822">
    <property type="entry name" value="ABC_transp_aux"/>
    <property type="match status" value="1"/>
</dbReference>
<gene>
    <name evidence="4" type="primary">gldG</name>
    <name evidence="4" type="ORF">FUAX_12740</name>
</gene>